<dbReference type="PROSITE" id="PS00108">
    <property type="entry name" value="PROTEIN_KINASE_ST"/>
    <property type="match status" value="1"/>
</dbReference>
<keyword evidence="6 10" id="KW-0067">ATP-binding</keyword>
<keyword evidence="4 11" id="KW-0547">Nucleotide-binding</keyword>
<name>A7RKT6_NEMVE</name>
<feature type="binding site" evidence="10">
    <location>
        <position position="86"/>
    </location>
    <ligand>
        <name>ATP</name>
        <dbReference type="ChEBI" id="CHEBI:30616"/>
    </ligand>
</feature>
<dbReference type="SMART" id="SM00220">
    <property type="entry name" value="S_TKc"/>
    <property type="match status" value="1"/>
</dbReference>
<evidence type="ECO:0000256" key="3">
    <source>
        <dbReference type="ARBA" id="ARBA00022679"/>
    </source>
</evidence>
<reference evidence="14 15" key="1">
    <citation type="journal article" date="2007" name="Science">
        <title>Sea anemone genome reveals ancestral eumetazoan gene repertoire and genomic organization.</title>
        <authorList>
            <person name="Putnam N.H."/>
            <person name="Srivastava M."/>
            <person name="Hellsten U."/>
            <person name="Dirks B."/>
            <person name="Chapman J."/>
            <person name="Salamov A."/>
            <person name="Terry A."/>
            <person name="Shapiro H."/>
            <person name="Lindquist E."/>
            <person name="Kapitonov V.V."/>
            <person name="Jurka J."/>
            <person name="Genikhovich G."/>
            <person name="Grigoriev I.V."/>
            <person name="Lucas S.M."/>
            <person name="Steele R.E."/>
            <person name="Finnerty J.R."/>
            <person name="Technau U."/>
            <person name="Martindale M.Q."/>
            <person name="Rokhsar D.S."/>
        </authorList>
    </citation>
    <scope>NUCLEOTIDE SEQUENCE [LARGE SCALE GENOMIC DNA]</scope>
    <source>
        <strain evidence="15">CH2 X CH6</strain>
    </source>
</reference>
<dbReference type="InterPro" id="IPR017441">
    <property type="entry name" value="Protein_kinase_ATP_BS"/>
</dbReference>
<feature type="binding site" evidence="10">
    <location>
        <begin position="14"/>
        <end position="22"/>
    </location>
    <ligand>
        <name>ATP</name>
        <dbReference type="ChEBI" id="CHEBI:30616"/>
    </ligand>
</feature>
<feature type="domain" description="Protein kinase" evidence="13">
    <location>
        <begin position="8"/>
        <end position="259"/>
    </location>
</feature>
<keyword evidence="5" id="KW-0418">Kinase</keyword>
<dbReference type="InterPro" id="IPR000719">
    <property type="entry name" value="Prot_kinase_dom"/>
</dbReference>
<evidence type="ECO:0000256" key="7">
    <source>
        <dbReference type="ARBA" id="ARBA00047899"/>
    </source>
</evidence>
<dbReference type="PANTHER" id="PTHR24346">
    <property type="entry name" value="MAP/MICROTUBULE AFFINITY-REGULATING KINASE"/>
    <property type="match status" value="1"/>
</dbReference>
<dbReference type="KEGG" id="nve:5520267"/>
<proteinExistence type="inferred from homology"/>
<dbReference type="STRING" id="45351.A7RKT6"/>
<evidence type="ECO:0000256" key="4">
    <source>
        <dbReference type="ARBA" id="ARBA00022741"/>
    </source>
</evidence>
<feature type="active site" description="Proton acceptor" evidence="9">
    <location>
        <position position="131"/>
    </location>
</feature>
<dbReference type="Gene3D" id="1.10.510.10">
    <property type="entry name" value="Transferase(Phosphotransferase) domain 1"/>
    <property type="match status" value="1"/>
</dbReference>
<evidence type="ECO:0000256" key="11">
    <source>
        <dbReference type="PROSITE-ProRule" id="PRU10141"/>
    </source>
</evidence>
<dbReference type="InterPro" id="IPR047908">
    <property type="entry name" value="TSSK4_cat"/>
</dbReference>
<evidence type="ECO:0000259" key="13">
    <source>
        <dbReference type="PROSITE" id="PS50011"/>
    </source>
</evidence>
<dbReference type="Proteomes" id="UP000001593">
    <property type="component" value="Unassembled WGS sequence"/>
</dbReference>
<sequence>TTLELHGYTVMRNLGEGAFAKVKLAKSKKHNCHVAIKIIDKRKAPKDYIYKFLPREIRVMHKLNHPNVIQLYEAIETETKVYLILELAEGGDLLEYINKNALLPEERARVIFCQFVATMAYCHKERVVHRDLKCENLLLDANGRLKITDFGFACNTHKTNILQTFCGSYAYCSPEILRGDLYDGQASDIWSMGVVLYALVCARLPFGDDDLRAIMNREPRKLRFSKKTSKECRELIRKMLALDEKKRPTAEELLHEPWCKE</sequence>
<dbReference type="Pfam" id="PF00069">
    <property type="entry name" value="Pkinase"/>
    <property type="match status" value="1"/>
</dbReference>
<evidence type="ECO:0000256" key="2">
    <source>
        <dbReference type="ARBA" id="ARBA00022527"/>
    </source>
</evidence>
<feature type="non-terminal residue" evidence="14">
    <location>
        <position position="1"/>
    </location>
</feature>
<dbReference type="eggNOG" id="KOG0583">
    <property type="taxonomic scope" value="Eukaryota"/>
</dbReference>
<dbReference type="PIRSF" id="PIRSF037993">
    <property type="entry name" value="STPK_Pim-1"/>
    <property type="match status" value="1"/>
</dbReference>
<evidence type="ECO:0000256" key="12">
    <source>
        <dbReference type="RuleBase" id="RU000304"/>
    </source>
</evidence>
<evidence type="ECO:0000313" key="15">
    <source>
        <dbReference type="Proteomes" id="UP000001593"/>
    </source>
</evidence>
<feature type="binding site" evidence="10 11">
    <location>
        <position position="37"/>
    </location>
    <ligand>
        <name>ATP</name>
        <dbReference type="ChEBI" id="CHEBI:30616"/>
    </ligand>
</feature>
<keyword evidence="2 12" id="KW-0723">Serine/threonine-protein kinase</keyword>
<evidence type="ECO:0000256" key="6">
    <source>
        <dbReference type="ARBA" id="ARBA00022840"/>
    </source>
</evidence>
<comment type="catalytic activity">
    <reaction evidence="8">
        <text>L-seryl-[protein] + ATP = O-phospho-L-seryl-[protein] + ADP + H(+)</text>
        <dbReference type="Rhea" id="RHEA:17989"/>
        <dbReference type="Rhea" id="RHEA-COMP:9863"/>
        <dbReference type="Rhea" id="RHEA-COMP:11604"/>
        <dbReference type="ChEBI" id="CHEBI:15378"/>
        <dbReference type="ChEBI" id="CHEBI:29999"/>
        <dbReference type="ChEBI" id="CHEBI:30616"/>
        <dbReference type="ChEBI" id="CHEBI:83421"/>
        <dbReference type="ChEBI" id="CHEBI:456216"/>
        <dbReference type="EC" id="2.7.11.1"/>
    </reaction>
</comment>
<organism evidence="14 15">
    <name type="scientific">Nematostella vectensis</name>
    <name type="common">Starlet sea anemone</name>
    <dbReference type="NCBI Taxonomy" id="45351"/>
    <lineage>
        <taxon>Eukaryota</taxon>
        <taxon>Metazoa</taxon>
        <taxon>Cnidaria</taxon>
        <taxon>Anthozoa</taxon>
        <taxon>Hexacorallia</taxon>
        <taxon>Actiniaria</taxon>
        <taxon>Edwardsiidae</taxon>
        <taxon>Nematostella</taxon>
    </lineage>
</organism>
<dbReference type="PANTHER" id="PTHR24346:SF82">
    <property type="entry name" value="KP78A-RELATED"/>
    <property type="match status" value="1"/>
</dbReference>
<dbReference type="InParanoid" id="A7RKT6"/>
<dbReference type="HOGENOM" id="CLU_000288_63_0_1"/>
<dbReference type="GO" id="GO:0043066">
    <property type="term" value="P:negative regulation of apoptotic process"/>
    <property type="evidence" value="ECO:0007669"/>
    <property type="project" value="InterPro"/>
</dbReference>
<feature type="binding site" evidence="10">
    <location>
        <position position="92"/>
    </location>
    <ligand>
        <name>ATP</name>
        <dbReference type="ChEBI" id="CHEBI:30616"/>
    </ligand>
</feature>
<dbReference type="InterPro" id="IPR008271">
    <property type="entry name" value="Ser/Thr_kinase_AS"/>
</dbReference>
<dbReference type="PROSITE" id="PS50011">
    <property type="entry name" value="PROTEIN_KINASE_DOM"/>
    <property type="match status" value="1"/>
</dbReference>
<dbReference type="CDD" id="cd14162">
    <property type="entry name" value="STKc_TSSK4-like"/>
    <property type="match status" value="1"/>
</dbReference>
<dbReference type="GO" id="GO:0004674">
    <property type="term" value="F:protein serine/threonine kinase activity"/>
    <property type="evidence" value="ECO:0000318"/>
    <property type="project" value="GO_Central"/>
</dbReference>
<evidence type="ECO:0000256" key="10">
    <source>
        <dbReference type="PIRSR" id="PIRSR037993-2"/>
    </source>
</evidence>
<gene>
    <name evidence="14" type="ORF">NEMVEDRAFT_v1g85087</name>
</gene>
<dbReference type="SUPFAM" id="SSF56112">
    <property type="entry name" value="Protein kinase-like (PK-like)"/>
    <property type="match status" value="1"/>
</dbReference>
<comment type="similarity">
    <text evidence="12">Belongs to the protein kinase superfamily.</text>
</comment>
<evidence type="ECO:0000256" key="1">
    <source>
        <dbReference type="ARBA" id="ARBA00012513"/>
    </source>
</evidence>
<dbReference type="InterPro" id="IPR017348">
    <property type="entry name" value="PIM1/2/3"/>
</dbReference>
<dbReference type="PhylomeDB" id="A7RKT6"/>
<evidence type="ECO:0000256" key="8">
    <source>
        <dbReference type="ARBA" id="ARBA00048679"/>
    </source>
</evidence>
<dbReference type="OrthoDB" id="5980615at2759"/>
<dbReference type="FunFam" id="3.30.200.20:FF:000003">
    <property type="entry name" value="Non-specific serine/threonine protein kinase"/>
    <property type="match status" value="1"/>
</dbReference>
<evidence type="ECO:0000313" key="14">
    <source>
        <dbReference type="EMBL" id="EDO47961.1"/>
    </source>
</evidence>
<dbReference type="EMBL" id="DS469516">
    <property type="protein sequence ID" value="EDO47961.1"/>
    <property type="molecule type" value="Genomic_DNA"/>
</dbReference>
<comment type="catalytic activity">
    <reaction evidence="7">
        <text>L-threonyl-[protein] + ATP = O-phospho-L-threonyl-[protein] + ADP + H(+)</text>
        <dbReference type="Rhea" id="RHEA:46608"/>
        <dbReference type="Rhea" id="RHEA-COMP:11060"/>
        <dbReference type="Rhea" id="RHEA-COMP:11605"/>
        <dbReference type="ChEBI" id="CHEBI:15378"/>
        <dbReference type="ChEBI" id="CHEBI:30013"/>
        <dbReference type="ChEBI" id="CHEBI:30616"/>
        <dbReference type="ChEBI" id="CHEBI:61977"/>
        <dbReference type="ChEBI" id="CHEBI:456216"/>
        <dbReference type="EC" id="2.7.11.1"/>
    </reaction>
</comment>
<dbReference type="FunFam" id="1.10.510.10:FF:000658">
    <property type="entry name" value="Protein CBG12184"/>
    <property type="match status" value="1"/>
</dbReference>
<accession>A7RKT6</accession>
<dbReference type="OMA" id="YCIVELK"/>
<protein>
    <recommendedName>
        <fullName evidence="1">non-specific serine/threonine protein kinase</fullName>
        <ecNumber evidence="1">2.7.11.1</ecNumber>
    </recommendedName>
</protein>
<dbReference type="EC" id="2.7.11.1" evidence="1"/>
<dbReference type="PROSITE" id="PS00107">
    <property type="entry name" value="PROTEIN_KINASE_ATP"/>
    <property type="match status" value="1"/>
</dbReference>
<dbReference type="GO" id="GO:0005524">
    <property type="term" value="F:ATP binding"/>
    <property type="evidence" value="ECO:0007669"/>
    <property type="project" value="UniProtKB-UniRule"/>
</dbReference>
<keyword evidence="3" id="KW-0808">Transferase</keyword>
<dbReference type="InterPro" id="IPR011009">
    <property type="entry name" value="Kinase-like_dom_sf"/>
</dbReference>
<keyword evidence="15" id="KW-1185">Reference proteome</keyword>
<evidence type="ECO:0000256" key="5">
    <source>
        <dbReference type="ARBA" id="ARBA00022777"/>
    </source>
</evidence>
<feature type="non-terminal residue" evidence="14">
    <location>
        <position position="261"/>
    </location>
</feature>
<dbReference type="AlphaFoldDB" id="A7RKT6"/>
<evidence type="ECO:0000256" key="9">
    <source>
        <dbReference type="PIRSR" id="PIRSR037993-1"/>
    </source>
</evidence>